<dbReference type="RefSeq" id="WP_279241427.1">
    <property type="nucleotide sequence ID" value="NZ_CP036501.1"/>
</dbReference>
<protein>
    <submittedName>
        <fullName evidence="1">Uncharacterized protein</fullName>
    </submittedName>
</protein>
<reference evidence="1 2" key="1">
    <citation type="submission" date="2019-02" db="EMBL/GenBank/DDBJ databases">
        <title>Halieaceae_genomes.</title>
        <authorList>
            <person name="Li S.-H."/>
        </authorList>
    </citation>
    <scope>NUCLEOTIDE SEQUENCE [LARGE SCALE GENOMIC DNA]</scope>
    <source>
        <strain evidence="1 2">JH123</strain>
    </source>
</reference>
<organism evidence="1 2">
    <name type="scientific">Candidatus Paraluminiphilus aquimaris</name>
    <dbReference type="NCBI Taxonomy" id="2518994"/>
    <lineage>
        <taxon>Bacteria</taxon>
        <taxon>Pseudomonadati</taxon>
        <taxon>Pseudomonadota</taxon>
        <taxon>Gammaproteobacteria</taxon>
        <taxon>Cellvibrionales</taxon>
        <taxon>Halieaceae</taxon>
        <taxon>Candidatus Paraluminiphilus</taxon>
    </lineage>
</organism>
<keyword evidence="2" id="KW-1185">Reference proteome</keyword>
<name>A0ABY6Q8T3_9GAMM</name>
<gene>
    <name evidence="1" type="ORF">E0F26_09530</name>
</gene>
<dbReference type="EMBL" id="CP036501">
    <property type="protein sequence ID" value="UZP74960.1"/>
    <property type="molecule type" value="Genomic_DNA"/>
</dbReference>
<dbReference type="Proteomes" id="UP001317963">
    <property type="component" value="Chromosome"/>
</dbReference>
<proteinExistence type="predicted"/>
<sequence length="102" mass="11341">MTNYDPPYKTLFFVCYSAVAATVATEAGLLSRSDSYAANQSYDAVAFGQEWQLLTEEEHPWCGFGRMDNVELGYMVPDGDDGIRLINEDEYQKLIAAGLEKG</sequence>
<evidence type="ECO:0000313" key="2">
    <source>
        <dbReference type="Proteomes" id="UP001317963"/>
    </source>
</evidence>
<evidence type="ECO:0000313" key="1">
    <source>
        <dbReference type="EMBL" id="UZP74960.1"/>
    </source>
</evidence>
<accession>A0ABY6Q8T3</accession>